<dbReference type="InterPro" id="IPR023093">
    <property type="entry name" value="ScpA-like_C"/>
</dbReference>
<dbReference type="AlphaFoldDB" id="A0A0G0XR06"/>
<sequence>MIQFETKQEAFTGPLGLLLELLDKHELEIKDVNLAQVTDEYLEHLEKETVLPEEMADFLVIASRLIYLKSRELLPYVRIDEEDEKVDELEDQLRIYRLFSEAADRLEVQFLKPEKSYLRPYTKTIIETEQGFYPAENISLVNLHQAFRSILKRLEPFFALQAVSMQRVKSVEQRLDELKNALTTRAKMSFKDVVAGAKSRVEVVVSFLALLELMRRQIVRVKQKDHEIMIERI</sequence>
<reference evidence="2 3" key="1">
    <citation type="journal article" date="2015" name="Nature">
        <title>rRNA introns, odd ribosomes, and small enigmatic genomes across a large radiation of phyla.</title>
        <authorList>
            <person name="Brown C.T."/>
            <person name="Hug L.A."/>
            <person name="Thomas B.C."/>
            <person name="Sharon I."/>
            <person name="Castelle C.J."/>
            <person name="Singh A."/>
            <person name="Wilkins M.J."/>
            <person name="Williams K.H."/>
            <person name="Banfield J.F."/>
        </authorList>
    </citation>
    <scope>NUCLEOTIDE SEQUENCE [LARGE SCALE GENOMIC DNA]</scope>
</reference>
<comment type="caution">
    <text evidence="2">The sequence shown here is derived from an EMBL/GenBank/DDBJ whole genome shotgun (WGS) entry which is preliminary data.</text>
</comment>
<dbReference type="InterPro" id="IPR003768">
    <property type="entry name" value="ScpA"/>
</dbReference>
<dbReference type="PATRIC" id="fig|1618983.3.peg.363"/>
<dbReference type="Gene3D" id="1.10.10.580">
    <property type="entry name" value="Structural maintenance of chromosome 1. Chain E"/>
    <property type="match status" value="1"/>
</dbReference>
<dbReference type="PANTHER" id="PTHR33969:SF2">
    <property type="entry name" value="SEGREGATION AND CONDENSATION PROTEIN A"/>
    <property type="match status" value="1"/>
</dbReference>
<name>A0A0G0XR06_9BACT</name>
<dbReference type="Gene3D" id="6.10.250.2410">
    <property type="match status" value="1"/>
</dbReference>
<organism evidence="2 3">
    <name type="scientific">Candidatus Uhrbacteria bacterium GW2011_GWC1_41_20</name>
    <dbReference type="NCBI Taxonomy" id="1618983"/>
    <lineage>
        <taxon>Bacteria</taxon>
        <taxon>Candidatus Uhriibacteriota</taxon>
    </lineage>
</organism>
<dbReference type="EMBL" id="LCAW01000007">
    <property type="protein sequence ID" value="KKR99330.1"/>
    <property type="molecule type" value="Genomic_DNA"/>
</dbReference>
<dbReference type="PANTHER" id="PTHR33969">
    <property type="entry name" value="SEGREGATION AND CONDENSATION PROTEIN A"/>
    <property type="match status" value="1"/>
</dbReference>
<accession>A0A0G0XR06</accession>
<gene>
    <name evidence="2" type="ORF">UU50_C0007G0018</name>
</gene>
<evidence type="ECO:0000313" key="3">
    <source>
        <dbReference type="Proteomes" id="UP000033930"/>
    </source>
</evidence>
<dbReference type="Proteomes" id="UP000033930">
    <property type="component" value="Unassembled WGS sequence"/>
</dbReference>
<dbReference type="Pfam" id="PF02616">
    <property type="entry name" value="SMC_ScpA"/>
    <property type="match status" value="1"/>
</dbReference>
<evidence type="ECO:0000313" key="2">
    <source>
        <dbReference type="EMBL" id="KKR99330.1"/>
    </source>
</evidence>
<protein>
    <recommendedName>
        <fullName evidence="1">Segregation and condensation protein A</fullName>
    </recommendedName>
</protein>
<proteinExistence type="predicted"/>
<evidence type="ECO:0000256" key="1">
    <source>
        <dbReference type="ARBA" id="ARBA00044777"/>
    </source>
</evidence>